<keyword evidence="15" id="KW-1185">Reference proteome</keyword>
<evidence type="ECO:0000313" key="14">
    <source>
        <dbReference type="EMBL" id="APU17464.1"/>
    </source>
</evidence>
<dbReference type="Pfam" id="PF00293">
    <property type="entry name" value="NUDIX"/>
    <property type="match status" value="1"/>
</dbReference>
<dbReference type="InterPro" id="IPR000086">
    <property type="entry name" value="NUDIX_hydrolase_dom"/>
</dbReference>
<evidence type="ECO:0000256" key="5">
    <source>
        <dbReference type="ARBA" id="ARBA00022723"/>
    </source>
</evidence>
<keyword evidence="9" id="KW-0234">DNA repair</keyword>
<dbReference type="PRINTS" id="PR00502">
    <property type="entry name" value="NUDIXFAMILY"/>
</dbReference>
<dbReference type="GO" id="GO:0008413">
    <property type="term" value="F:8-oxo-7,8-dihydroguanosine triphosphate pyrophosphatase activity"/>
    <property type="evidence" value="ECO:0007669"/>
    <property type="project" value="TreeGrafter"/>
</dbReference>
<protein>
    <recommendedName>
        <fullName evidence="11">8-oxo-dGTP diphosphatase</fullName>
        <ecNumber evidence="11">3.6.1.55</ecNumber>
    </recommendedName>
</protein>
<evidence type="ECO:0000256" key="11">
    <source>
        <dbReference type="ARBA" id="ARBA00038905"/>
    </source>
</evidence>
<feature type="domain" description="Nudix hydrolase" evidence="13">
    <location>
        <begin position="16"/>
        <end position="142"/>
    </location>
</feature>
<evidence type="ECO:0000256" key="10">
    <source>
        <dbReference type="ARBA" id="ARBA00035861"/>
    </source>
</evidence>
<evidence type="ECO:0000256" key="9">
    <source>
        <dbReference type="ARBA" id="ARBA00023204"/>
    </source>
</evidence>
<evidence type="ECO:0000256" key="6">
    <source>
        <dbReference type="ARBA" id="ARBA00022763"/>
    </source>
</evidence>
<dbReference type="GO" id="GO:0046872">
    <property type="term" value="F:metal ion binding"/>
    <property type="evidence" value="ECO:0007669"/>
    <property type="project" value="UniProtKB-KW"/>
</dbReference>
<dbReference type="GO" id="GO:0044716">
    <property type="term" value="F:8-oxo-GDP phosphatase activity"/>
    <property type="evidence" value="ECO:0007669"/>
    <property type="project" value="TreeGrafter"/>
</dbReference>
<comment type="catalytic activity">
    <reaction evidence="10">
        <text>8-oxo-dGTP + H2O = 8-oxo-dGMP + diphosphate + H(+)</text>
        <dbReference type="Rhea" id="RHEA:31575"/>
        <dbReference type="ChEBI" id="CHEBI:15377"/>
        <dbReference type="ChEBI" id="CHEBI:15378"/>
        <dbReference type="ChEBI" id="CHEBI:33019"/>
        <dbReference type="ChEBI" id="CHEBI:63224"/>
        <dbReference type="ChEBI" id="CHEBI:77896"/>
        <dbReference type="EC" id="3.6.1.55"/>
    </reaction>
</comment>
<comment type="similarity">
    <text evidence="2 12">Belongs to the Nudix hydrolase family.</text>
</comment>
<dbReference type="PANTHER" id="PTHR47707:SF1">
    <property type="entry name" value="NUDIX HYDROLASE FAMILY PROTEIN"/>
    <property type="match status" value="1"/>
</dbReference>
<dbReference type="EMBL" id="CP016076">
    <property type="protein sequence ID" value="APU17464.1"/>
    <property type="molecule type" value="Genomic_DNA"/>
</dbReference>
<dbReference type="InterPro" id="IPR015797">
    <property type="entry name" value="NUDIX_hydrolase-like_dom_sf"/>
</dbReference>
<dbReference type="EC" id="3.6.1.55" evidence="11"/>
<dbReference type="GO" id="GO:0035539">
    <property type="term" value="F:8-oxo-7,8-dihydrodeoxyguanosine triphosphate pyrophosphatase activity"/>
    <property type="evidence" value="ECO:0007669"/>
    <property type="project" value="UniProtKB-EC"/>
</dbReference>
<evidence type="ECO:0000256" key="4">
    <source>
        <dbReference type="ARBA" id="ARBA00022705"/>
    </source>
</evidence>
<keyword evidence="5" id="KW-0479">Metal-binding</keyword>
<organism evidence="14 15">
    <name type="scientific">Actinoalloteichus fjordicus</name>
    <dbReference type="NCBI Taxonomy" id="1612552"/>
    <lineage>
        <taxon>Bacteria</taxon>
        <taxon>Bacillati</taxon>
        <taxon>Actinomycetota</taxon>
        <taxon>Actinomycetes</taxon>
        <taxon>Pseudonocardiales</taxon>
        <taxon>Pseudonocardiaceae</taxon>
        <taxon>Actinoalloteichus</taxon>
    </lineage>
</organism>
<dbReference type="KEGG" id="acad:UA74_27305"/>
<accession>A0AAC9PU96</accession>
<evidence type="ECO:0000256" key="12">
    <source>
        <dbReference type="RuleBase" id="RU003476"/>
    </source>
</evidence>
<proteinExistence type="inferred from homology"/>
<dbReference type="Gene3D" id="3.90.79.10">
    <property type="entry name" value="Nucleoside Triphosphate Pyrophosphohydrolase"/>
    <property type="match status" value="1"/>
</dbReference>
<dbReference type="GO" id="GO:0044715">
    <property type="term" value="F:8-oxo-dGDP phosphatase activity"/>
    <property type="evidence" value="ECO:0007669"/>
    <property type="project" value="TreeGrafter"/>
</dbReference>
<dbReference type="PROSITE" id="PS00893">
    <property type="entry name" value="NUDIX_BOX"/>
    <property type="match status" value="1"/>
</dbReference>
<evidence type="ECO:0000256" key="7">
    <source>
        <dbReference type="ARBA" id="ARBA00022801"/>
    </source>
</evidence>
<keyword evidence="7 12" id="KW-0378">Hydrolase</keyword>
<keyword evidence="3" id="KW-0515">Mutator protein</keyword>
<comment type="cofactor">
    <cofactor evidence="1">
        <name>Mg(2+)</name>
        <dbReference type="ChEBI" id="CHEBI:18420"/>
    </cofactor>
</comment>
<dbReference type="GO" id="GO:0006281">
    <property type="term" value="P:DNA repair"/>
    <property type="evidence" value="ECO:0007669"/>
    <property type="project" value="UniProtKB-KW"/>
</dbReference>
<dbReference type="GO" id="GO:0006260">
    <property type="term" value="P:DNA replication"/>
    <property type="evidence" value="ECO:0007669"/>
    <property type="project" value="UniProtKB-KW"/>
</dbReference>
<evidence type="ECO:0000313" key="15">
    <source>
        <dbReference type="Proteomes" id="UP000185511"/>
    </source>
</evidence>
<dbReference type="PROSITE" id="PS51462">
    <property type="entry name" value="NUDIX"/>
    <property type="match status" value="1"/>
</dbReference>
<dbReference type="InterPro" id="IPR047127">
    <property type="entry name" value="MutT-like"/>
</dbReference>
<keyword evidence="8" id="KW-0460">Magnesium</keyword>
<keyword evidence="6" id="KW-0227">DNA damage</keyword>
<evidence type="ECO:0000256" key="8">
    <source>
        <dbReference type="ARBA" id="ARBA00022842"/>
    </source>
</evidence>
<gene>
    <name evidence="14" type="ORF">UA74_27305</name>
</gene>
<reference evidence="15" key="1">
    <citation type="submission" date="2016-06" db="EMBL/GenBank/DDBJ databases">
        <title>Complete genome sequence of Actinoalloteichus fjordicus DSM 46855 (=ADI127-17), type strain of the new species Actinoalloteichus fjordicus.</title>
        <authorList>
            <person name="Ruckert C."/>
            <person name="Nouioui I."/>
            <person name="Willmese J."/>
            <person name="van Wezel G."/>
            <person name="Klenk H.-P."/>
            <person name="Kalinowski J."/>
            <person name="Zotchev S.B."/>
        </authorList>
    </citation>
    <scope>NUCLEOTIDE SEQUENCE [LARGE SCALE GENOMIC DNA]</scope>
    <source>
        <strain evidence="15">ADI127-7</strain>
    </source>
</reference>
<evidence type="ECO:0000259" key="13">
    <source>
        <dbReference type="PROSITE" id="PS51462"/>
    </source>
</evidence>
<keyword evidence="4" id="KW-0235">DNA replication</keyword>
<dbReference type="InterPro" id="IPR020084">
    <property type="entry name" value="NUDIX_hydrolase_CS"/>
</dbReference>
<dbReference type="RefSeq" id="WP_075765742.1">
    <property type="nucleotide sequence ID" value="NZ_CP016076.1"/>
</dbReference>
<dbReference type="PANTHER" id="PTHR47707">
    <property type="entry name" value="8-OXO-DGTP DIPHOSPHATASE"/>
    <property type="match status" value="1"/>
</dbReference>
<evidence type="ECO:0000256" key="3">
    <source>
        <dbReference type="ARBA" id="ARBA00022457"/>
    </source>
</evidence>
<dbReference type="Proteomes" id="UP000185511">
    <property type="component" value="Chromosome"/>
</dbReference>
<sequence>MTDLASLTAADHAAGIHRQVVAGVIVHDGAVLLLRRRHDDFLAGLWELPSGRVEPGEDLHTALCREVQEETGLTVTTISHYLGSFDYTSGSGRLTRQHNWRVETADAANPTLTEHDAYQWHLLDDQEPPVSPEVGRILGVTT</sequence>
<evidence type="ECO:0000256" key="2">
    <source>
        <dbReference type="ARBA" id="ARBA00005582"/>
    </source>
</evidence>
<dbReference type="InterPro" id="IPR020476">
    <property type="entry name" value="Nudix_hydrolase"/>
</dbReference>
<name>A0AAC9PU96_9PSEU</name>
<evidence type="ECO:0000256" key="1">
    <source>
        <dbReference type="ARBA" id="ARBA00001946"/>
    </source>
</evidence>
<dbReference type="SUPFAM" id="SSF55811">
    <property type="entry name" value="Nudix"/>
    <property type="match status" value="1"/>
</dbReference>
<dbReference type="AlphaFoldDB" id="A0AAC9PU96"/>